<keyword evidence="3" id="KW-1185">Reference proteome</keyword>
<comment type="caution">
    <text evidence="2">The sequence shown here is derived from an EMBL/GenBank/DDBJ whole genome shotgun (WGS) entry which is preliminary data.</text>
</comment>
<gene>
    <name evidence="2" type="ORF">H8S20_01235</name>
</gene>
<protein>
    <submittedName>
        <fullName evidence="2">Uncharacterized protein</fullName>
    </submittedName>
</protein>
<keyword evidence="1" id="KW-0812">Transmembrane</keyword>
<keyword evidence="1" id="KW-0472">Membrane</keyword>
<proteinExistence type="predicted"/>
<name>A0ABR7D814_9CLOT</name>
<dbReference type="RefSeq" id="WP_186859083.1">
    <property type="nucleotide sequence ID" value="NZ_JACOOO010000001.1"/>
</dbReference>
<evidence type="ECO:0000313" key="2">
    <source>
        <dbReference type="EMBL" id="MBC5627510.1"/>
    </source>
</evidence>
<dbReference type="Proteomes" id="UP000596929">
    <property type="component" value="Unassembled WGS sequence"/>
</dbReference>
<reference evidence="2 3" key="1">
    <citation type="submission" date="2020-08" db="EMBL/GenBank/DDBJ databases">
        <title>Genome public.</title>
        <authorList>
            <person name="Liu C."/>
            <person name="Sun Q."/>
        </authorList>
    </citation>
    <scope>NUCLEOTIDE SEQUENCE [LARGE SCALE GENOMIC DNA]</scope>
    <source>
        <strain evidence="2 3">NSJ-6</strain>
    </source>
</reference>
<accession>A0ABR7D814</accession>
<sequence length="115" mass="13390">MIKRKYIIYLIICLITLMQIYLYLKEDKEVIEVISSNKIEAKKSFEDIDKELNEIGNLELLELKDNGESWSGKILLSGAKNEIMNNIELLKAYKITNYKIDGNANEFQVLLDICR</sequence>
<feature type="transmembrane region" description="Helical" evidence="1">
    <location>
        <begin position="6"/>
        <end position="24"/>
    </location>
</feature>
<evidence type="ECO:0000313" key="3">
    <source>
        <dbReference type="Proteomes" id="UP000596929"/>
    </source>
</evidence>
<evidence type="ECO:0000256" key="1">
    <source>
        <dbReference type="SAM" id="Phobius"/>
    </source>
</evidence>
<dbReference type="EMBL" id="JACOOO010000001">
    <property type="protein sequence ID" value="MBC5627510.1"/>
    <property type="molecule type" value="Genomic_DNA"/>
</dbReference>
<keyword evidence="1" id="KW-1133">Transmembrane helix</keyword>
<organism evidence="2 3">
    <name type="scientific">Clostridium hominis</name>
    <dbReference type="NCBI Taxonomy" id="2763036"/>
    <lineage>
        <taxon>Bacteria</taxon>
        <taxon>Bacillati</taxon>
        <taxon>Bacillota</taxon>
        <taxon>Clostridia</taxon>
        <taxon>Eubacteriales</taxon>
        <taxon>Clostridiaceae</taxon>
        <taxon>Clostridium</taxon>
    </lineage>
</organism>